<sequence length="182" mass="18556">MSVPPVPPNPFAPPGPGGPPAASQPAQAPYPASPGWGGQTQPISQWNQPAPAGQPAYVGQPPPRGGRGLAITAIVLSSLALLGVLGLGGFLVVGMVSGAGMPYALNGSITVVDKGVQGPDLEAELRRIVEDDGGFVDQVECPQRSQVGQGLVTVCHGSVDGYDWTGVVVFEDDDGSFILTEY</sequence>
<evidence type="ECO:0000256" key="2">
    <source>
        <dbReference type="SAM" id="Phobius"/>
    </source>
</evidence>
<feature type="transmembrane region" description="Helical" evidence="2">
    <location>
        <begin position="69"/>
        <end position="93"/>
    </location>
</feature>
<dbReference type="EMBL" id="JABEPQ010000003">
    <property type="protein sequence ID" value="NNM47290.1"/>
    <property type="molecule type" value="Genomic_DNA"/>
</dbReference>
<comment type="caution">
    <text evidence="3">The sequence shown here is derived from an EMBL/GenBank/DDBJ whole genome shotgun (WGS) entry which is preliminary data.</text>
</comment>
<proteinExistence type="predicted"/>
<feature type="region of interest" description="Disordered" evidence="1">
    <location>
        <begin position="1"/>
        <end position="61"/>
    </location>
</feature>
<keyword evidence="2" id="KW-0812">Transmembrane</keyword>
<feature type="compositionally biased region" description="Pro residues" evidence="1">
    <location>
        <begin position="1"/>
        <end position="19"/>
    </location>
</feature>
<evidence type="ECO:0008006" key="5">
    <source>
        <dbReference type="Google" id="ProtNLM"/>
    </source>
</evidence>
<feature type="compositionally biased region" description="Polar residues" evidence="1">
    <location>
        <begin position="39"/>
        <end position="48"/>
    </location>
</feature>
<keyword evidence="4" id="KW-1185">Reference proteome</keyword>
<evidence type="ECO:0000313" key="4">
    <source>
        <dbReference type="Proteomes" id="UP000588586"/>
    </source>
</evidence>
<evidence type="ECO:0000313" key="3">
    <source>
        <dbReference type="EMBL" id="NNM47290.1"/>
    </source>
</evidence>
<gene>
    <name evidence="3" type="ORF">HJG52_14925</name>
</gene>
<feature type="compositionally biased region" description="Low complexity" evidence="1">
    <location>
        <begin position="20"/>
        <end position="34"/>
    </location>
</feature>
<organism evidence="3 4">
    <name type="scientific">Knoellia koreensis</name>
    <dbReference type="NCBI Taxonomy" id="2730921"/>
    <lineage>
        <taxon>Bacteria</taxon>
        <taxon>Bacillati</taxon>
        <taxon>Actinomycetota</taxon>
        <taxon>Actinomycetes</taxon>
        <taxon>Micrococcales</taxon>
        <taxon>Intrasporangiaceae</taxon>
        <taxon>Knoellia</taxon>
    </lineage>
</organism>
<keyword evidence="2" id="KW-0472">Membrane</keyword>
<dbReference type="Proteomes" id="UP000588586">
    <property type="component" value="Unassembled WGS sequence"/>
</dbReference>
<evidence type="ECO:0000256" key="1">
    <source>
        <dbReference type="SAM" id="MobiDB-lite"/>
    </source>
</evidence>
<name>A0A849HBN8_9MICO</name>
<reference evidence="3 4" key="1">
    <citation type="submission" date="2020-04" db="EMBL/GenBank/DDBJ databases">
        <title>Knoellia sp. isolate from air conditioner.</title>
        <authorList>
            <person name="Chea S."/>
            <person name="Kim D.-U."/>
        </authorList>
    </citation>
    <scope>NUCLEOTIDE SEQUENCE [LARGE SCALE GENOMIC DNA]</scope>
    <source>
        <strain evidence="3 4">DB2414S</strain>
    </source>
</reference>
<dbReference type="RefSeq" id="WP_171244406.1">
    <property type="nucleotide sequence ID" value="NZ_JABEPQ010000003.1"/>
</dbReference>
<keyword evidence="2" id="KW-1133">Transmembrane helix</keyword>
<protein>
    <recommendedName>
        <fullName evidence="5">DUF4333 domain-containing protein</fullName>
    </recommendedName>
</protein>
<dbReference type="AlphaFoldDB" id="A0A849HBN8"/>
<accession>A0A849HBN8</accession>